<comment type="caution">
    <text evidence="2">The sequence shown here is derived from an EMBL/GenBank/DDBJ whole genome shotgun (WGS) entry which is preliminary data.</text>
</comment>
<keyword evidence="1" id="KW-0812">Transmembrane</keyword>
<proteinExistence type="predicted"/>
<evidence type="ECO:0008006" key="4">
    <source>
        <dbReference type="Google" id="ProtNLM"/>
    </source>
</evidence>
<sequence length="238" mass="25371">MGQITPGVVLSKVAVYAVGLLFMAFGVAFSVNSGLGVSPVNSLPYVVSLVLGVDMGSCVIAVFCCYVLVQIVIYRRDFKWVNLTQILFSTLFGYFVDFAKAVVGDFALPTYPGQLIMLAVSMVFVALGVCLYMDAGLVNMPMEGMTNAIAERIVKKPFHDVKVAVDCLAVAAAILLSFVGLGGLEGIREGTLLCALLVGKMMKPMQKVVAPLVDRICSAPQEEQGEPEVLMEGEGVSE</sequence>
<dbReference type="AlphaFoldDB" id="A0A9D2TE68"/>
<dbReference type="Proteomes" id="UP000823863">
    <property type="component" value="Unassembled WGS sequence"/>
</dbReference>
<dbReference type="EMBL" id="DWWB01000055">
    <property type="protein sequence ID" value="HJC67090.1"/>
    <property type="molecule type" value="Genomic_DNA"/>
</dbReference>
<organism evidence="2 3">
    <name type="scientific">Candidatus Enterocloster excrementigallinarum</name>
    <dbReference type="NCBI Taxonomy" id="2838558"/>
    <lineage>
        <taxon>Bacteria</taxon>
        <taxon>Bacillati</taxon>
        <taxon>Bacillota</taxon>
        <taxon>Clostridia</taxon>
        <taxon>Lachnospirales</taxon>
        <taxon>Lachnospiraceae</taxon>
        <taxon>Enterocloster</taxon>
    </lineage>
</organism>
<dbReference type="InterPro" id="IPR038750">
    <property type="entry name" value="YczE/YyaS-like"/>
</dbReference>
<evidence type="ECO:0000313" key="3">
    <source>
        <dbReference type="Proteomes" id="UP000823863"/>
    </source>
</evidence>
<keyword evidence="1" id="KW-1133">Transmembrane helix</keyword>
<feature type="transmembrane region" description="Helical" evidence="1">
    <location>
        <begin position="43"/>
        <end position="68"/>
    </location>
</feature>
<feature type="transmembrane region" description="Helical" evidence="1">
    <location>
        <begin position="13"/>
        <end position="31"/>
    </location>
</feature>
<protein>
    <recommendedName>
        <fullName evidence="4">YitT family protein</fullName>
    </recommendedName>
</protein>
<dbReference type="Pfam" id="PF19700">
    <property type="entry name" value="DUF6198"/>
    <property type="match status" value="1"/>
</dbReference>
<keyword evidence="1" id="KW-0472">Membrane</keyword>
<evidence type="ECO:0000256" key="1">
    <source>
        <dbReference type="SAM" id="Phobius"/>
    </source>
</evidence>
<feature type="transmembrane region" description="Helical" evidence="1">
    <location>
        <begin position="116"/>
        <end position="142"/>
    </location>
</feature>
<dbReference type="PANTHER" id="PTHR40078">
    <property type="entry name" value="INTEGRAL MEMBRANE PROTEIN-RELATED"/>
    <property type="match status" value="1"/>
</dbReference>
<feature type="transmembrane region" description="Helical" evidence="1">
    <location>
        <begin position="163"/>
        <end position="184"/>
    </location>
</feature>
<accession>A0A9D2TE68</accession>
<gene>
    <name evidence="2" type="ORF">H9931_10315</name>
</gene>
<reference evidence="2" key="2">
    <citation type="submission" date="2021-04" db="EMBL/GenBank/DDBJ databases">
        <authorList>
            <person name="Gilroy R."/>
        </authorList>
    </citation>
    <scope>NUCLEOTIDE SEQUENCE</scope>
    <source>
        <strain evidence="2">CHK198-12963</strain>
    </source>
</reference>
<dbReference type="PANTHER" id="PTHR40078:SF1">
    <property type="entry name" value="INTEGRAL MEMBRANE PROTEIN"/>
    <property type="match status" value="1"/>
</dbReference>
<name>A0A9D2TE68_9FIRM</name>
<reference evidence="2" key="1">
    <citation type="journal article" date="2021" name="PeerJ">
        <title>Extensive microbial diversity within the chicken gut microbiome revealed by metagenomics and culture.</title>
        <authorList>
            <person name="Gilroy R."/>
            <person name="Ravi A."/>
            <person name="Getino M."/>
            <person name="Pursley I."/>
            <person name="Horton D.L."/>
            <person name="Alikhan N.F."/>
            <person name="Baker D."/>
            <person name="Gharbi K."/>
            <person name="Hall N."/>
            <person name="Watson M."/>
            <person name="Adriaenssens E.M."/>
            <person name="Foster-Nyarko E."/>
            <person name="Jarju S."/>
            <person name="Secka A."/>
            <person name="Antonio M."/>
            <person name="Oren A."/>
            <person name="Chaudhuri R.R."/>
            <person name="La Ragione R."/>
            <person name="Hildebrand F."/>
            <person name="Pallen M.J."/>
        </authorList>
    </citation>
    <scope>NUCLEOTIDE SEQUENCE</scope>
    <source>
        <strain evidence="2">CHK198-12963</strain>
    </source>
</reference>
<evidence type="ECO:0000313" key="2">
    <source>
        <dbReference type="EMBL" id="HJC67090.1"/>
    </source>
</evidence>